<evidence type="ECO:0000256" key="3">
    <source>
        <dbReference type="ARBA" id="ARBA00022801"/>
    </source>
</evidence>
<sequence length="380" mass="40564">MQQREHLLLSPSLGTQRSVTSFHFGPEGTGRKVYVQSSLHADELPGMLVAWKLRQRLAALEEAGRLKAEVVLVPVANPIGLAQSLLGLSLGRFDIASGHNFNRHYPALAETVLAAVSHRLGQDASANVACIRQALRETLAARSPSTELDSLRLTLMQLACDADVVLDLHCDFTAGLHLYTLTPQWPQVEPLARHLGSCAQLLATESGDQPFDEACSQFWLDLTRLAEAEARAQERPVPSIPLATVAVTVELRGQDSVSHALAEQDADGLIAYLRETGHISGPAVPQPPLPYPATPLAGSENLVAPHAGVVAFHCEPGTRVTAGQPVADIIDPISGQVTPLAASHDGMLYARARDPYARPGTWVAKVATSVAFKTGKLLSA</sequence>
<dbReference type="GO" id="GO:0046872">
    <property type="term" value="F:metal ion binding"/>
    <property type="evidence" value="ECO:0007669"/>
    <property type="project" value="UniProtKB-KW"/>
</dbReference>
<dbReference type="SUPFAM" id="SSF53187">
    <property type="entry name" value="Zn-dependent exopeptidases"/>
    <property type="match status" value="1"/>
</dbReference>
<feature type="domain" description="Succinylglutamate desuccinylase/Aspartoacylase catalytic" evidence="5">
    <location>
        <begin position="30"/>
        <end position="274"/>
    </location>
</feature>
<dbReference type="RefSeq" id="WP_055434283.1">
    <property type="nucleotide sequence ID" value="NZ_CYHA01000006.1"/>
</dbReference>
<dbReference type="InterPro" id="IPR053138">
    <property type="entry name" value="N-alpha-Ac-DABA_deacetylase"/>
</dbReference>
<dbReference type="Pfam" id="PF24827">
    <property type="entry name" value="AstE_AspA_cat"/>
    <property type="match status" value="1"/>
</dbReference>
<keyword evidence="7" id="KW-1185">Reference proteome</keyword>
<evidence type="ECO:0000313" key="6">
    <source>
        <dbReference type="EMBL" id="CUA85555.1"/>
    </source>
</evidence>
<keyword evidence="2" id="KW-0479">Metal-binding</keyword>
<dbReference type="EMBL" id="CYHA01000006">
    <property type="protein sequence ID" value="CUA85555.1"/>
    <property type="molecule type" value="Genomic_DNA"/>
</dbReference>
<dbReference type="PANTHER" id="PTHR37326:SF1">
    <property type="entry name" value="BLL3975 PROTEIN"/>
    <property type="match status" value="1"/>
</dbReference>
<name>A0A0K6H3S5_9NEIS</name>
<dbReference type="AlphaFoldDB" id="A0A0K6H3S5"/>
<evidence type="ECO:0000256" key="2">
    <source>
        <dbReference type="ARBA" id="ARBA00022723"/>
    </source>
</evidence>
<keyword evidence="3" id="KW-0378">Hydrolase</keyword>
<protein>
    <submittedName>
        <fullName evidence="6">Predicted deacylase</fullName>
    </submittedName>
</protein>
<dbReference type="Proteomes" id="UP000243535">
    <property type="component" value="Unassembled WGS sequence"/>
</dbReference>
<dbReference type="InterPro" id="IPR055438">
    <property type="entry name" value="AstE_AspA_cat"/>
</dbReference>
<gene>
    <name evidence="6" type="ORF">Ga0061063_2428</name>
</gene>
<proteinExistence type="predicted"/>
<accession>A0A0K6H3S5</accession>
<dbReference type="PANTHER" id="PTHR37326">
    <property type="entry name" value="BLL3975 PROTEIN"/>
    <property type="match status" value="1"/>
</dbReference>
<comment type="cofactor">
    <cofactor evidence="1">
        <name>Zn(2+)</name>
        <dbReference type="ChEBI" id="CHEBI:29105"/>
    </cofactor>
</comment>
<organism evidence="6 7">
    <name type="scientific">Gulbenkiania indica</name>
    <dbReference type="NCBI Taxonomy" id="375574"/>
    <lineage>
        <taxon>Bacteria</taxon>
        <taxon>Pseudomonadati</taxon>
        <taxon>Pseudomonadota</taxon>
        <taxon>Betaproteobacteria</taxon>
        <taxon>Neisseriales</taxon>
        <taxon>Chromobacteriaceae</taxon>
        <taxon>Gulbenkiania</taxon>
    </lineage>
</organism>
<dbReference type="STRING" id="375574.GCA_001418035_02210"/>
<evidence type="ECO:0000256" key="4">
    <source>
        <dbReference type="ARBA" id="ARBA00022833"/>
    </source>
</evidence>
<evidence type="ECO:0000313" key="7">
    <source>
        <dbReference type="Proteomes" id="UP000243535"/>
    </source>
</evidence>
<dbReference type="CDD" id="cd06250">
    <property type="entry name" value="M14_PaAOTO_like"/>
    <property type="match status" value="1"/>
</dbReference>
<dbReference type="OrthoDB" id="527673at2"/>
<keyword evidence="4" id="KW-0862">Zinc</keyword>
<dbReference type="Gene3D" id="3.40.630.10">
    <property type="entry name" value="Zn peptidases"/>
    <property type="match status" value="1"/>
</dbReference>
<evidence type="ECO:0000259" key="5">
    <source>
        <dbReference type="Pfam" id="PF24827"/>
    </source>
</evidence>
<dbReference type="GO" id="GO:0016788">
    <property type="term" value="F:hydrolase activity, acting on ester bonds"/>
    <property type="evidence" value="ECO:0007669"/>
    <property type="project" value="InterPro"/>
</dbReference>
<evidence type="ECO:0000256" key="1">
    <source>
        <dbReference type="ARBA" id="ARBA00001947"/>
    </source>
</evidence>
<reference evidence="7" key="1">
    <citation type="submission" date="2015-08" db="EMBL/GenBank/DDBJ databases">
        <authorList>
            <person name="Varghese N."/>
        </authorList>
    </citation>
    <scope>NUCLEOTIDE SEQUENCE [LARGE SCALE GENOMIC DNA]</scope>
    <source>
        <strain evidence="7">DSM 17901</strain>
    </source>
</reference>